<dbReference type="GO" id="GO:0003979">
    <property type="term" value="F:UDP-glucose 6-dehydrogenase activity"/>
    <property type="evidence" value="ECO:0007669"/>
    <property type="project" value="UniProtKB-EC"/>
</dbReference>
<dbReference type="SUPFAM" id="SSF52413">
    <property type="entry name" value="UDP-glucose/GDP-mannose dehydrogenase C-terminal domain"/>
    <property type="match status" value="1"/>
</dbReference>
<feature type="domain" description="UDP-glucose/GDP-mannose dehydrogenase C-terminal" evidence="12">
    <location>
        <begin position="317"/>
        <end position="418"/>
    </location>
</feature>
<evidence type="ECO:0000256" key="7">
    <source>
        <dbReference type="ARBA" id="ARBA00047473"/>
    </source>
</evidence>
<feature type="binding site" evidence="11">
    <location>
        <position position="30"/>
    </location>
    <ligand>
        <name>NAD(+)</name>
        <dbReference type="ChEBI" id="CHEBI:57540"/>
    </ligand>
</feature>
<feature type="binding site" evidence="10">
    <location>
        <position position="324"/>
    </location>
    <ligand>
        <name>substrate</name>
    </ligand>
</feature>
<feature type="binding site" evidence="10">
    <location>
        <begin position="152"/>
        <end position="155"/>
    </location>
    <ligand>
        <name>substrate</name>
    </ligand>
</feature>
<reference evidence="13 14" key="1">
    <citation type="submission" date="2017-05" db="EMBL/GenBank/DDBJ databases">
        <title>Genome Analysis of Maritalea myrionectae HL2708#5.</title>
        <authorList>
            <consortium name="Cotde Inc.-PKNU"/>
            <person name="Jang D."/>
            <person name="Oh H.-M."/>
        </authorList>
    </citation>
    <scope>NUCLEOTIDE SEQUENCE [LARGE SCALE GENOMIC DNA]</scope>
    <source>
        <strain evidence="13 14">HL2708#5</strain>
        <plasmid evidence="14">phl2708y3</plasmid>
    </source>
</reference>
<dbReference type="UniPathway" id="UPA00038">
    <property type="reaction ID" value="UER00491"/>
</dbReference>
<dbReference type="RefSeq" id="WP_117397175.1">
    <property type="nucleotide sequence ID" value="NZ_CP021332.1"/>
</dbReference>
<keyword evidence="5 8" id="KW-0560">Oxidoreductase</keyword>
<keyword evidence="13" id="KW-0614">Plasmid</keyword>
<dbReference type="GO" id="GO:0051287">
    <property type="term" value="F:NAD binding"/>
    <property type="evidence" value="ECO:0007669"/>
    <property type="project" value="InterPro"/>
</dbReference>
<dbReference type="InterPro" id="IPR017476">
    <property type="entry name" value="UDP-Glc/GDP-Man"/>
</dbReference>
<organism evidence="13 14">
    <name type="scientific">Maritalea myrionectae</name>
    <dbReference type="NCBI Taxonomy" id="454601"/>
    <lineage>
        <taxon>Bacteria</taxon>
        <taxon>Pseudomonadati</taxon>
        <taxon>Pseudomonadota</taxon>
        <taxon>Alphaproteobacteria</taxon>
        <taxon>Hyphomicrobiales</taxon>
        <taxon>Devosiaceae</taxon>
        <taxon>Maritalea</taxon>
    </lineage>
</organism>
<comment type="catalytic activity">
    <reaction evidence="7 8">
        <text>UDP-alpha-D-glucose + 2 NAD(+) + H2O = UDP-alpha-D-glucuronate + 2 NADH + 3 H(+)</text>
        <dbReference type="Rhea" id="RHEA:23596"/>
        <dbReference type="ChEBI" id="CHEBI:15377"/>
        <dbReference type="ChEBI" id="CHEBI:15378"/>
        <dbReference type="ChEBI" id="CHEBI:57540"/>
        <dbReference type="ChEBI" id="CHEBI:57945"/>
        <dbReference type="ChEBI" id="CHEBI:58052"/>
        <dbReference type="ChEBI" id="CHEBI:58885"/>
        <dbReference type="EC" id="1.1.1.22"/>
    </reaction>
</comment>
<keyword evidence="6 8" id="KW-0520">NAD</keyword>
<evidence type="ECO:0000256" key="1">
    <source>
        <dbReference type="ARBA" id="ARBA00004701"/>
    </source>
</evidence>
<protein>
    <recommendedName>
        <fullName evidence="4 8">UDP-glucose 6-dehydrogenase</fullName>
        <ecNumber evidence="3 8">1.1.1.22</ecNumber>
    </recommendedName>
</protein>
<dbReference type="GO" id="GO:0006065">
    <property type="term" value="P:UDP-glucuronate biosynthetic process"/>
    <property type="evidence" value="ECO:0007669"/>
    <property type="project" value="UniProtKB-UniPathway"/>
</dbReference>
<evidence type="ECO:0000256" key="4">
    <source>
        <dbReference type="ARBA" id="ARBA00015132"/>
    </source>
</evidence>
<feature type="binding site" evidence="11">
    <location>
        <position position="122"/>
    </location>
    <ligand>
        <name>NAD(+)</name>
        <dbReference type="ChEBI" id="CHEBI:57540"/>
    </ligand>
</feature>
<evidence type="ECO:0000256" key="6">
    <source>
        <dbReference type="ARBA" id="ARBA00023027"/>
    </source>
</evidence>
<accession>A0A2R4MJR6</accession>
<evidence type="ECO:0000256" key="9">
    <source>
        <dbReference type="PIRSR" id="PIRSR500134-1"/>
    </source>
</evidence>
<dbReference type="InterPro" id="IPR036220">
    <property type="entry name" value="UDP-Glc/GDP-Man_DH_C_sf"/>
</dbReference>
<dbReference type="NCBIfam" id="TIGR03026">
    <property type="entry name" value="NDP-sugDHase"/>
    <property type="match status" value="1"/>
</dbReference>
<sequence length="448" mass="48948">MKIAIIGVGYVGLVSGVCLSEVGHHVTCVDLNTQKIDKLNQNIMPIYEPRLSDMVAANRASGRLHFTTDLAAALNKTDAAFVAVGTPSRESDGHADLSQVYAAAESIAEQAAKPLVIINKSTVPVGTGDEVESIVKEARPELHFDIVSNPEFLREGAAIKDFMTPDRIVIGVESDYAKAIMAEIYAPFAQEGYPILYVNRRTSELTKYAANSYLALKLAYINEVADLCEVVGADIKGVSKGIGLDSRIGEKFVNAGPGYGGSCFPKDTLALVRTAQDHERPLRLIEMIVSSNGYRKRAMSRKIAHMCENQIKGKKIAILGLTFKPNTDDMREAPSISIIQGLQDMGAKISAYDPQGIENAKSYLKNVTYCKSILACVENADVAVIVTEWDEFRELPFAEMRAKMRSSVLVDLRNLYEGKTLNAHGFDYQCVGRPLETQLCERANNDSG</sequence>
<feature type="binding site" evidence="10">
    <location>
        <position position="260"/>
    </location>
    <ligand>
        <name>substrate</name>
    </ligand>
</feature>
<evidence type="ECO:0000256" key="5">
    <source>
        <dbReference type="ARBA" id="ARBA00023002"/>
    </source>
</evidence>
<dbReference type="InterPro" id="IPR036291">
    <property type="entry name" value="NAD(P)-bd_dom_sf"/>
</dbReference>
<feature type="binding site" evidence="10">
    <location>
        <position position="207"/>
    </location>
    <ligand>
        <name>substrate</name>
    </ligand>
</feature>
<dbReference type="EC" id="1.1.1.22" evidence="3 8"/>
<evidence type="ECO:0000256" key="2">
    <source>
        <dbReference type="ARBA" id="ARBA00006601"/>
    </source>
</evidence>
<dbReference type="Pfam" id="PF03721">
    <property type="entry name" value="UDPG_MGDP_dh_N"/>
    <property type="match status" value="1"/>
</dbReference>
<dbReference type="EMBL" id="CP021332">
    <property type="protein sequence ID" value="AVX06239.1"/>
    <property type="molecule type" value="Genomic_DNA"/>
</dbReference>
<dbReference type="PANTHER" id="PTHR43750">
    <property type="entry name" value="UDP-GLUCOSE 6-DEHYDROGENASE TUAD"/>
    <property type="match status" value="1"/>
</dbReference>
<proteinExistence type="inferred from homology"/>
<keyword evidence="14" id="KW-1185">Reference proteome</keyword>
<evidence type="ECO:0000256" key="8">
    <source>
        <dbReference type="PIRNR" id="PIRNR000124"/>
    </source>
</evidence>
<evidence type="ECO:0000259" key="12">
    <source>
        <dbReference type="SMART" id="SM00984"/>
    </source>
</evidence>
<geneLocation type="plasmid" evidence="14">
    <name>phl2708y3</name>
</geneLocation>
<dbReference type="InterPro" id="IPR014027">
    <property type="entry name" value="UDP-Glc/GDP-Man_DH_C"/>
</dbReference>
<dbReference type="Proteomes" id="UP000258927">
    <property type="component" value="Plasmid pHL2708Y3"/>
</dbReference>
<evidence type="ECO:0000313" key="13">
    <source>
        <dbReference type="EMBL" id="AVX06239.1"/>
    </source>
</evidence>
<comment type="similarity">
    <text evidence="2 8">Belongs to the UDP-glucose/GDP-mannose dehydrogenase family.</text>
</comment>
<feature type="binding site" evidence="11">
    <location>
        <position position="266"/>
    </location>
    <ligand>
        <name>NAD(+)</name>
        <dbReference type="ChEBI" id="CHEBI:57540"/>
    </ligand>
</feature>
<comment type="pathway">
    <text evidence="1">Nucleotide-sugar biosynthesis; UDP-alpha-D-glucuronate biosynthesis; UDP-alpha-D-glucuronate from UDP-alpha-D-glucose: step 1/1.</text>
</comment>
<dbReference type="Gene3D" id="1.20.5.100">
    <property type="entry name" value="Cytochrome c1, transmembrane anchor, C-terminal"/>
    <property type="match status" value="1"/>
</dbReference>
<dbReference type="InterPro" id="IPR008927">
    <property type="entry name" value="6-PGluconate_DH-like_C_sf"/>
</dbReference>
<evidence type="ECO:0000313" key="14">
    <source>
        <dbReference type="Proteomes" id="UP000258927"/>
    </source>
</evidence>
<dbReference type="PIRSF" id="PIRSF500134">
    <property type="entry name" value="UDPglc_DH_bac"/>
    <property type="match status" value="1"/>
</dbReference>
<name>A0A2R4MJR6_9HYPH</name>
<evidence type="ECO:0000256" key="11">
    <source>
        <dbReference type="PIRSR" id="PIRSR500134-3"/>
    </source>
</evidence>
<dbReference type="PANTHER" id="PTHR43750:SF3">
    <property type="entry name" value="UDP-GLUCOSE 6-DEHYDROGENASE TUAD"/>
    <property type="match status" value="1"/>
</dbReference>
<dbReference type="SMART" id="SM00984">
    <property type="entry name" value="UDPG_MGDP_dh_C"/>
    <property type="match status" value="1"/>
</dbReference>
<dbReference type="AlphaFoldDB" id="A0A2R4MJR6"/>
<dbReference type="SUPFAM" id="SSF48179">
    <property type="entry name" value="6-phosphogluconate dehydrogenase C-terminal domain-like"/>
    <property type="match status" value="1"/>
</dbReference>
<feature type="binding site" evidence="11">
    <location>
        <position position="331"/>
    </location>
    <ligand>
        <name>NAD(+)</name>
        <dbReference type="ChEBI" id="CHEBI:57540"/>
    </ligand>
</feature>
<dbReference type="SUPFAM" id="SSF51735">
    <property type="entry name" value="NAD(P)-binding Rossmann-fold domains"/>
    <property type="match status" value="1"/>
</dbReference>
<dbReference type="PIRSF" id="PIRSF000124">
    <property type="entry name" value="UDPglc_GDPman_dh"/>
    <property type="match status" value="1"/>
</dbReference>
<gene>
    <name evidence="13" type="ORF">MXMO3_03736</name>
</gene>
<dbReference type="InterPro" id="IPR001732">
    <property type="entry name" value="UDP-Glc/GDP-Man_DH_N"/>
</dbReference>
<dbReference type="Pfam" id="PF03720">
    <property type="entry name" value="UDPG_MGDP_dh_C"/>
    <property type="match status" value="1"/>
</dbReference>
<feature type="binding site" evidence="11">
    <location>
        <position position="155"/>
    </location>
    <ligand>
        <name>NAD(+)</name>
        <dbReference type="ChEBI" id="CHEBI:57540"/>
    </ligand>
</feature>
<dbReference type="KEGG" id="mmyr:MXMO3_03736"/>
<dbReference type="GO" id="GO:0000271">
    <property type="term" value="P:polysaccharide biosynthetic process"/>
    <property type="evidence" value="ECO:0007669"/>
    <property type="project" value="InterPro"/>
</dbReference>
<feature type="binding site" evidence="11">
    <location>
        <position position="86"/>
    </location>
    <ligand>
        <name>NAD(+)</name>
        <dbReference type="ChEBI" id="CHEBI:57540"/>
    </ligand>
</feature>
<feature type="binding site" evidence="10">
    <location>
        <begin position="252"/>
        <end position="256"/>
    </location>
    <ligand>
        <name>substrate</name>
    </ligand>
</feature>
<dbReference type="Gene3D" id="3.40.50.720">
    <property type="entry name" value="NAD(P)-binding Rossmann-like Domain"/>
    <property type="match status" value="2"/>
</dbReference>
<dbReference type="InterPro" id="IPR028357">
    <property type="entry name" value="UDPglc_DH_bac"/>
</dbReference>
<feature type="binding site" evidence="11">
    <location>
        <position position="35"/>
    </location>
    <ligand>
        <name>NAD(+)</name>
        <dbReference type="ChEBI" id="CHEBI:57540"/>
    </ligand>
</feature>
<feature type="active site" description="Nucleophile" evidence="9">
    <location>
        <position position="263"/>
    </location>
</feature>
<evidence type="ECO:0000256" key="3">
    <source>
        <dbReference type="ARBA" id="ARBA00012954"/>
    </source>
</evidence>
<dbReference type="Pfam" id="PF00984">
    <property type="entry name" value="UDPG_MGDP_dh"/>
    <property type="match status" value="1"/>
</dbReference>
<dbReference type="InterPro" id="IPR014026">
    <property type="entry name" value="UDP-Glc/GDP-Man_DH_dimer"/>
</dbReference>
<evidence type="ECO:0000256" key="10">
    <source>
        <dbReference type="PIRSR" id="PIRSR500134-2"/>
    </source>
</evidence>